<dbReference type="KEGG" id="shal:SHALO_0364"/>
<evidence type="ECO:0000259" key="1">
    <source>
        <dbReference type="PROSITE" id="PS50042"/>
    </source>
</evidence>
<dbReference type="InterPro" id="IPR000595">
    <property type="entry name" value="cNMP-bd_dom"/>
</dbReference>
<reference evidence="3" key="1">
    <citation type="submission" date="2016-08" db="EMBL/GenBank/DDBJ databases">
        <title>Complete genome sequence of the organohalide-respiring Epsilonproteobacterium Sulfurospirillum halorespirans.</title>
        <authorList>
            <person name="Goris T."/>
            <person name="Zimmermann J."/>
            <person name="Schenz B."/>
            <person name="Lemos M."/>
            <person name="Hackermueller J."/>
            <person name="Diekert G."/>
        </authorList>
    </citation>
    <scope>NUCLEOTIDE SEQUENCE [LARGE SCALE GENOMIC DNA]</scope>
    <source>
        <strain>DSM 13726</strain>
        <strain evidence="3">PCE-M2</strain>
    </source>
</reference>
<organism evidence="2 3">
    <name type="scientific">Sulfurospirillum halorespirans DSM 13726</name>
    <dbReference type="NCBI Taxonomy" id="1193502"/>
    <lineage>
        <taxon>Bacteria</taxon>
        <taxon>Pseudomonadati</taxon>
        <taxon>Campylobacterota</taxon>
        <taxon>Epsilonproteobacteria</taxon>
        <taxon>Campylobacterales</taxon>
        <taxon>Sulfurospirillaceae</taxon>
        <taxon>Sulfurospirillum</taxon>
    </lineage>
</organism>
<name>A0A1D7TGN4_9BACT</name>
<dbReference type="AlphaFoldDB" id="A0A1D7TGN4"/>
<dbReference type="RefSeq" id="WP_069477122.1">
    <property type="nucleotide sequence ID" value="NZ_CP017111.1"/>
</dbReference>
<evidence type="ECO:0000313" key="3">
    <source>
        <dbReference type="Proteomes" id="UP000094609"/>
    </source>
</evidence>
<dbReference type="EMBL" id="CP017111">
    <property type="protein sequence ID" value="AOO64161.1"/>
    <property type="molecule type" value="Genomic_DNA"/>
</dbReference>
<feature type="domain" description="Cyclic nucleotide-binding" evidence="1">
    <location>
        <begin position="10"/>
        <end position="125"/>
    </location>
</feature>
<gene>
    <name evidence="2" type="ORF">SHALO_0364</name>
</gene>
<dbReference type="Proteomes" id="UP000094609">
    <property type="component" value="Chromosome"/>
</dbReference>
<dbReference type="Gene3D" id="2.60.120.10">
    <property type="entry name" value="Jelly Rolls"/>
    <property type="match status" value="1"/>
</dbReference>
<dbReference type="InterPro" id="IPR018490">
    <property type="entry name" value="cNMP-bd_dom_sf"/>
</dbReference>
<proteinExistence type="predicted"/>
<dbReference type="InterPro" id="IPR014710">
    <property type="entry name" value="RmlC-like_jellyroll"/>
</dbReference>
<dbReference type="SUPFAM" id="SSF51206">
    <property type="entry name" value="cAMP-binding domain-like"/>
    <property type="match status" value="1"/>
</dbReference>
<accession>A0A1D7TGN4</accession>
<sequence length="142" mass="16635">MSKHNDFNPYLLNLNNVFCDNVYQYAYIKRYNCNETLYQQGEEPLNLYIFLSGQLKKFGKTNKIMDYTVGECIGAHANFANICYFETVKIFSPSEIFVIQFNYLQERLEQHPNILEEVVEALVKKRSIITNIIDIDNSINTL</sequence>
<dbReference type="CDD" id="cd00038">
    <property type="entry name" value="CAP_ED"/>
    <property type="match status" value="1"/>
</dbReference>
<dbReference type="Pfam" id="PF00027">
    <property type="entry name" value="cNMP_binding"/>
    <property type="match status" value="1"/>
</dbReference>
<protein>
    <recommendedName>
        <fullName evidence="1">Cyclic nucleotide-binding domain-containing protein</fullName>
    </recommendedName>
</protein>
<keyword evidence="3" id="KW-1185">Reference proteome</keyword>
<evidence type="ECO:0000313" key="2">
    <source>
        <dbReference type="EMBL" id="AOO64161.1"/>
    </source>
</evidence>
<dbReference type="STRING" id="1193502.SHALO_0364"/>
<dbReference type="PROSITE" id="PS50042">
    <property type="entry name" value="CNMP_BINDING_3"/>
    <property type="match status" value="1"/>
</dbReference>